<evidence type="ECO:0000313" key="3">
    <source>
        <dbReference type="EMBL" id="GAA3612275.1"/>
    </source>
</evidence>
<feature type="region of interest" description="Disordered" evidence="1">
    <location>
        <begin position="162"/>
        <end position="186"/>
    </location>
</feature>
<dbReference type="Pfam" id="PF08592">
    <property type="entry name" value="Anthrone_oxy"/>
    <property type="match status" value="1"/>
</dbReference>
<evidence type="ECO:0000256" key="1">
    <source>
        <dbReference type="SAM" id="MobiDB-lite"/>
    </source>
</evidence>
<proteinExistence type="predicted"/>
<evidence type="ECO:0000256" key="2">
    <source>
        <dbReference type="SAM" id="Phobius"/>
    </source>
</evidence>
<keyword evidence="4" id="KW-1185">Reference proteome</keyword>
<name>A0ABP6ZK58_9ACTN</name>
<evidence type="ECO:0000313" key="4">
    <source>
        <dbReference type="Proteomes" id="UP001500630"/>
    </source>
</evidence>
<comment type="caution">
    <text evidence="3">The sequence shown here is derived from an EMBL/GenBank/DDBJ whole genome shotgun (WGS) entry which is preliminary data.</text>
</comment>
<dbReference type="InterPro" id="IPR013901">
    <property type="entry name" value="Anthrone_oxy"/>
</dbReference>
<keyword evidence="2" id="KW-0812">Transmembrane</keyword>
<organism evidence="3 4">
    <name type="scientific">Nonomuraea rosea</name>
    <dbReference type="NCBI Taxonomy" id="638574"/>
    <lineage>
        <taxon>Bacteria</taxon>
        <taxon>Bacillati</taxon>
        <taxon>Actinomycetota</taxon>
        <taxon>Actinomycetes</taxon>
        <taxon>Streptosporangiales</taxon>
        <taxon>Streptosporangiaceae</taxon>
        <taxon>Nonomuraea</taxon>
    </lineage>
</organism>
<accession>A0ABP6ZK58</accession>
<dbReference type="EMBL" id="BAABDQ010000048">
    <property type="protein sequence ID" value="GAA3612275.1"/>
    <property type="molecule type" value="Genomic_DNA"/>
</dbReference>
<keyword evidence="2" id="KW-0472">Membrane</keyword>
<feature type="transmembrane region" description="Helical" evidence="2">
    <location>
        <begin position="12"/>
        <end position="31"/>
    </location>
</feature>
<gene>
    <name evidence="3" type="ORF">GCM10022419_116550</name>
</gene>
<keyword evidence="2" id="KW-1133">Transmembrane helix</keyword>
<feature type="transmembrane region" description="Helical" evidence="2">
    <location>
        <begin position="133"/>
        <end position="155"/>
    </location>
</feature>
<feature type="transmembrane region" description="Helical" evidence="2">
    <location>
        <begin position="84"/>
        <end position="108"/>
    </location>
</feature>
<dbReference type="RefSeq" id="WP_345576185.1">
    <property type="nucleotide sequence ID" value="NZ_BAABDQ010000048.1"/>
</dbReference>
<sequence>MGKDSLAGYIRFLSLTFAGLFAGFVNGVLVFELSLRNYDGSVYTQVRQVELDHLDTLASATLIPALITTAILVALAARGRGRAFWLSLAALVLLVTVFVLTLIVNLPINGDQAGWSVTAPPADWAGIRDRWQIAHAVRTVAAVLAFALLAAAAVVHAKQPFPRRSPVDRSQPDRSAPARAYRGGQR</sequence>
<evidence type="ECO:0008006" key="5">
    <source>
        <dbReference type="Google" id="ProtNLM"/>
    </source>
</evidence>
<reference evidence="4" key="1">
    <citation type="journal article" date="2019" name="Int. J. Syst. Evol. Microbiol.">
        <title>The Global Catalogue of Microorganisms (GCM) 10K type strain sequencing project: providing services to taxonomists for standard genome sequencing and annotation.</title>
        <authorList>
            <consortium name="The Broad Institute Genomics Platform"/>
            <consortium name="The Broad Institute Genome Sequencing Center for Infectious Disease"/>
            <person name="Wu L."/>
            <person name="Ma J."/>
        </authorList>
    </citation>
    <scope>NUCLEOTIDE SEQUENCE [LARGE SCALE GENOMIC DNA]</scope>
    <source>
        <strain evidence="4">JCM 17326</strain>
    </source>
</reference>
<feature type="transmembrane region" description="Helical" evidence="2">
    <location>
        <begin position="57"/>
        <end position="77"/>
    </location>
</feature>
<dbReference type="Proteomes" id="UP001500630">
    <property type="component" value="Unassembled WGS sequence"/>
</dbReference>
<protein>
    <recommendedName>
        <fullName evidence="5">DUF1772 domain-containing protein</fullName>
    </recommendedName>
</protein>